<feature type="transmembrane region" description="Helical" evidence="1">
    <location>
        <begin position="72"/>
        <end position="90"/>
    </location>
</feature>
<evidence type="ECO:0000313" key="2">
    <source>
        <dbReference type="EMBL" id="HGN37464.1"/>
    </source>
</evidence>
<evidence type="ECO:0008006" key="4">
    <source>
        <dbReference type="Google" id="ProtNLM"/>
    </source>
</evidence>
<feature type="transmembrane region" description="Helical" evidence="1">
    <location>
        <begin position="130"/>
        <end position="148"/>
    </location>
</feature>
<keyword evidence="1" id="KW-1133">Transmembrane helix</keyword>
<protein>
    <recommendedName>
        <fullName evidence="4">DUF2070 family protein</fullName>
    </recommendedName>
</protein>
<feature type="transmembrane region" description="Helical" evidence="1">
    <location>
        <begin position="97"/>
        <end position="118"/>
    </location>
</feature>
<keyword evidence="1" id="KW-0812">Transmembrane</keyword>
<evidence type="ECO:0000256" key="1">
    <source>
        <dbReference type="SAM" id="Phobius"/>
    </source>
</evidence>
<keyword evidence="1" id="KW-0472">Membrane</keyword>
<comment type="caution">
    <text evidence="3">The sequence shown here is derived from an EMBL/GenBank/DDBJ whole genome shotgun (WGS) entry which is preliminary data.</text>
</comment>
<proteinExistence type="predicted"/>
<gene>
    <name evidence="2" type="ORF">ENT87_07970</name>
    <name evidence="3" type="ORF">ENU30_05775</name>
</gene>
<name>A0A7J3JS26_9CREN</name>
<feature type="transmembrane region" description="Helical" evidence="1">
    <location>
        <begin position="269"/>
        <end position="289"/>
    </location>
</feature>
<feature type="transmembrane region" description="Helical" evidence="1">
    <location>
        <begin position="12"/>
        <end position="32"/>
    </location>
</feature>
<accession>A0A7J3JS26</accession>
<reference evidence="3" key="1">
    <citation type="journal article" date="2020" name="mSystems">
        <title>Genome- and Community-Level Interaction Insights into Carbon Utilization and Element Cycling Functions of Hydrothermarchaeota in Hydrothermal Sediment.</title>
        <authorList>
            <person name="Zhou Z."/>
            <person name="Liu Y."/>
            <person name="Xu W."/>
            <person name="Pan J."/>
            <person name="Luo Z.H."/>
            <person name="Li M."/>
        </authorList>
    </citation>
    <scope>NUCLEOTIDE SEQUENCE [LARGE SCALE GENOMIC DNA]</scope>
    <source>
        <strain evidence="2">SpSt-618</strain>
        <strain evidence="3">SpSt-657</strain>
    </source>
</reference>
<dbReference type="EMBL" id="DTBZ01000109">
    <property type="protein sequence ID" value="HGQ18464.1"/>
    <property type="molecule type" value="Genomic_DNA"/>
</dbReference>
<dbReference type="EMBL" id="DTAI01000238">
    <property type="protein sequence ID" value="HGN37464.1"/>
    <property type="molecule type" value="Genomic_DNA"/>
</dbReference>
<dbReference type="AlphaFoldDB" id="A0A7J3JS26"/>
<sequence length="291" mass="32566">MFMGKWVTEASVWRFTAVVVHIVAVYALYLVLSTSLKMGHDMRGLLIDLSLLVTGISFNYSLNLWSLSASRYRISIVVGLSIVFLSLCFYRDVALSISLAVSGVLPTLSALTTLIVHIKTVGIDIRLIKVPLVLIVVISLFILVFTLYRPRLPVFIGREAVLPTGEVAKVEDMLKAYVEQGYRGILITDYGNIPVKNIEQRGEEVILDTQRGVINIAQQFLEVLKKVGEVIKRYNPKIDVEDVGVSPLEAILAKVYPYVKPMVNTFTRISLHILRFIYGLLLIVIAMVVEK</sequence>
<organism evidence="3">
    <name type="scientific">Ignisphaera aggregans</name>
    <dbReference type="NCBI Taxonomy" id="334771"/>
    <lineage>
        <taxon>Archaea</taxon>
        <taxon>Thermoproteota</taxon>
        <taxon>Thermoprotei</taxon>
        <taxon>Desulfurococcales</taxon>
        <taxon>Desulfurococcaceae</taxon>
        <taxon>Ignisphaera</taxon>
    </lineage>
</organism>
<feature type="transmembrane region" description="Helical" evidence="1">
    <location>
        <begin position="44"/>
        <end position="66"/>
    </location>
</feature>
<evidence type="ECO:0000313" key="3">
    <source>
        <dbReference type="EMBL" id="HGQ18464.1"/>
    </source>
</evidence>